<accession>A0A6V7H115</accession>
<gene>
    <name evidence="4" type="ORF">MHI_LOCUS294937</name>
</gene>
<comment type="similarity">
    <text evidence="1">Belongs to the cytochrome b5 family. MAPR subfamily.</text>
</comment>
<dbReference type="Pfam" id="PF00173">
    <property type="entry name" value="Cyt-b5"/>
    <property type="match status" value="1"/>
</dbReference>
<name>A0A6V7H115_9HYME</name>
<dbReference type="InterPro" id="IPR036400">
    <property type="entry name" value="Cyt_B5-like_heme/steroid_sf"/>
</dbReference>
<protein>
    <recommendedName>
        <fullName evidence="3">Cytochrome b5 heme-binding domain-containing protein</fullName>
    </recommendedName>
</protein>
<proteinExistence type="inferred from homology"/>
<sequence length="279" mass="32315">RIMFTKYVWLLPLFASILLYSNDYLNDVTFNFPSKWLNVIKNVYSDLNKKLNIESNKNANQKVFTSTELKKYTNLKNGLYISILGQVFDVTKGAKYYGPGATYHAFTGRDASLAFITGEFNEDSLTDDISSLSIHQIKALNDWVQFYNKNYIYKGRKLNGKYYNEDGSPTKESYNVQKILINAKEKQFEEVHKKRMFPPCNIEWKPDSGTVVWCTKKSGGIERDWVGVPRMLFESPNSKEHRCACVKLNSKEYKEIKGMIREYLQCPKTSTKCAIKTEN</sequence>
<dbReference type="GO" id="GO:0012505">
    <property type="term" value="C:endomembrane system"/>
    <property type="evidence" value="ECO:0007669"/>
    <property type="project" value="TreeGrafter"/>
</dbReference>
<organism evidence="4 5">
    <name type="scientific">Heterotrigona itama</name>
    <dbReference type="NCBI Taxonomy" id="395501"/>
    <lineage>
        <taxon>Eukaryota</taxon>
        <taxon>Metazoa</taxon>
        <taxon>Ecdysozoa</taxon>
        <taxon>Arthropoda</taxon>
        <taxon>Hexapoda</taxon>
        <taxon>Insecta</taxon>
        <taxon>Pterygota</taxon>
        <taxon>Neoptera</taxon>
        <taxon>Endopterygota</taxon>
        <taxon>Hymenoptera</taxon>
        <taxon>Apocrita</taxon>
        <taxon>Aculeata</taxon>
        <taxon>Apoidea</taxon>
        <taxon>Anthophila</taxon>
        <taxon>Apidae</taxon>
        <taxon>Heterotrigona</taxon>
    </lineage>
</organism>
<evidence type="ECO:0000313" key="4">
    <source>
        <dbReference type="EMBL" id="CAD1472365.1"/>
    </source>
</evidence>
<dbReference type="OrthoDB" id="10257697at2759"/>
<feature type="non-terminal residue" evidence="4">
    <location>
        <position position="1"/>
    </location>
</feature>
<feature type="chain" id="PRO_5028299769" description="Cytochrome b5 heme-binding domain-containing protein" evidence="2">
    <location>
        <begin position="22"/>
        <end position="279"/>
    </location>
</feature>
<dbReference type="InterPro" id="IPR050577">
    <property type="entry name" value="MAPR/NEUFC/NENF-like"/>
</dbReference>
<dbReference type="PANTHER" id="PTHR10281">
    <property type="entry name" value="MEMBRANE-ASSOCIATED PROGESTERONE RECEPTOR COMPONENT-RELATED"/>
    <property type="match status" value="1"/>
</dbReference>
<dbReference type="SUPFAM" id="SSF55856">
    <property type="entry name" value="Cytochrome b5-like heme/steroid binding domain"/>
    <property type="match status" value="1"/>
</dbReference>
<dbReference type="AlphaFoldDB" id="A0A6V7H115"/>
<keyword evidence="2" id="KW-0732">Signal</keyword>
<dbReference type="PANTHER" id="PTHR10281:SF4">
    <property type="entry name" value="NEUFERRICIN"/>
    <property type="match status" value="1"/>
</dbReference>
<dbReference type="Proteomes" id="UP000752696">
    <property type="component" value="Unassembled WGS sequence"/>
</dbReference>
<dbReference type="SMART" id="SM01117">
    <property type="entry name" value="Cyt-b5"/>
    <property type="match status" value="1"/>
</dbReference>
<dbReference type="Gene3D" id="3.10.120.10">
    <property type="entry name" value="Cytochrome b5-like heme/steroid binding domain"/>
    <property type="match status" value="1"/>
</dbReference>
<evidence type="ECO:0000256" key="1">
    <source>
        <dbReference type="ARBA" id="ARBA00038357"/>
    </source>
</evidence>
<evidence type="ECO:0000313" key="5">
    <source>
        <dbReference type="Proteomes" id="UP000752696"/>
    </source>
</evidence>
<feature type="signal peptide" evidence="2">
    <location>
        <begin position="1"/>
        <end position="21"/>
    </location>
</feature>
<reference evidence="4" key="1">
    <citation type="submission" date="2020-07" db="EMBL/GenBank/DDBJ databases">
        <authorList>
            <person name="Nazaruddin N."/>
        </authorList>
    </citation>
    <scope>NUCLEOTIDE SEQUENCE</scope>
</reference>
<dbReference type="EMBL" id="CAJDYZ010005270">
    <property type="protein sequence ID" value="CAD1472365.1"/>
    <property type="molecule type" value="Genomic_DNA"/>
</dbReference>
<keyword evidence="5" id="KW-1185">Reference proteome</keyword>
<dbReference type="InterPro" id="IPR001199">
    <property type="entry name" value="Cyt_B5-like_heme/steroid-bd"/>
</dbReference>
<evidence type="ECO:0000259" key="3">
    <source>
        <dbReference type="SMART" id="SM01117"/>
    </source>
</evidence>
<feature type="domain" description="Cytochrome b5 heme-binding" evidence="3">
    <location>
        <begin position="64"/>
        <end position="158"/>
    </location>
</feature>
<evidence type="ECO:0000256" key="2">
    <source>
        <dbReference type="SAM" id="SignalP"/>
    </source>
</evidence>
<dbReference type="GO" id="GO:0016020">
    <property type="term" value="C:membrane"/>
    <property type="evidence" value="ECO:0007669"/>
    <property type="project" value="TreeGrafter"/>
</dbReference>
<comment type="caution">
    <text evidence="4">The sequence shown here is derived from an EMBL/GenBank/DDBJ whole genome shotgun (WGS) entry which is preliminary data.</text>
</comment>